<dbReference type="Proteomes" id="UP000007796">
    <property type="component" value="Unassembled WGS sequence"/>
</dbReference>
<dbReference type="InParanoid" id="F0XDK6"/>
<dbReference type="InterPro" id="IPR036188">
    <property type="entry name" value="FAD/NAD-bd_sf"/>
</dbReference>
<dbReference type="OrthoDB" id="74360at2759"/>
<dbReference type="InterPro" id="IPR051209">
    <property type="entry name" value="FAD-bind_Monooxygenase_sf"/>
</dbReference>
<protein>
    <submittedName>
        <fullName evidence="2">Flavin-binding monooxygenase</fullName>
    </submittedName>
</protein>
<keyword evidence="2" id="KW-0503">Monooxygenase</keyword>
<keyword evidence="2" id="KW-0560">Oxidoreductase</keyword>
<evidence type="ECO:0000256" key="1">
    <source>
        <dbReference type="ARBA" id="ARBA00010139"/>
    </source>
</evidence>
<accession>F0XDK6</accession>
<dbReference type="EMBL" id="GL629765">
    <property type="protein sequence ID" value="EFX04597.1"/>
    <property type="molecule type" value="Genomic_DNA"/>
</dbReference>
<dbReference type="PANTHER" id="PTHR42877">
    <property type="entry name" value="L-ORNITHINE N(5)-MONOOXYGENASE-RELATED"/>
    <property type="match status" value="1"/>
</dbReference>
<evidence type="ECO:0000313" key="2">
    <source>
        <dbReference type="EMBL" id="EFX04597.1"/>
    </source>
</evidence>
<proteinExistence type="inferred from homology"/>
<dbReference type="SUPFAM" id="SSF51905">
    <property type="entry name" value="FAD/NAD(P)-binding domain"/>
    <property type="match status" value="1"/>
</dbReference>
<dbReference type="STRING" id="655863.F0XDK6"/>
<dbReference type="HOGENOM" id="CLU_1256146_0_0_1"/>
<comment type="similarity">
    <text evidence="1">Belongs to the FAD-binding monooxygenase family.</text>
</comment>
<reference evidence="2 3" key="1">
    <citation type="journal article" date="2011" name="Proc. Natl. Acad. Sci. U.S.A.">
        <title>Genome and transcriptome analyses of the mountain pine beetle-fungal symbiont Grosmannia clavigera, a lodgepole pine pathogen.</title>
        <authorList>
            <person name="DiGuistini S."/>
            <person name="Wang Y."/>
            <person name="Liao N.Y."/>
            <person name="Taylor G."/>
            <person name="Tanguay P."/>
            <person name="Feau N."/>
            <person name="Henrissat B."/>
            <person name="Chan S.K."/>
            <person name="Hesse-Orce U."/>
            <person name="Alamouti S.M."/>
            <person name="Tsui C.K.M."/>
            <person name="Docking R.T."/>
            <person name="Levasseur A."/>
            <person name="Haridas S."/>
            <person name="Robertson G."/>
            <person name="Birol I."/>
            <person name="Holt R.A."/>
            <person name="Marra M.A."/>
            <person name="Hamelin R.C."/>
            <person name="Hirst M."/>
            <person name="Jones S.J.M."/>
            <person name="Bohlmann J."/>
            <person name="Breuil C."/>
        </authorList>
    </citation>
    <scope>NUCLEOTIDE SEQUENCE [LARGE SCALE GENOMIC DNA]</scope>
    <source>
        <strain evidence="3">kw1407 / UAMH 11150</strain>
    </source>
</reference>
<dbReference type="GeneID" id="25974413"/>
<dbReference type="AlphaFoldDB" id="F0XDK6"/>
<keyword evidence="3" id="KW-1185">Reference proteome</keyword>
<sequence length="220" mass="24412">MKNPKFGGIQYENRHPGMACDLPGCTFKDYTQWPEFYSAGQDILAYIKCVAEKYHIDRYLKLQNEDLTAGTVYANKCGFLVVILSLHNFNGRQMHTANLDEPYDIEDKEVIVNGSDSSALQVEPAHRAACRVPVLTDGIETIDGKVRKVDTIVTDTGFDSYLPRFPITGTGGMPSFFLSLGPDSTPPTGSAIVAIESQCQYMIDVITKCQHEGYKTIQVE</sequence>
<gene>
    <name evidence="2" type="ORF">CMQ_1525</name>
</gene>
<dbReference type="GO" id="GO:0004497">
    <property type="term" value="F:monooxygenase activity"/>
    <property type="evidence" value="ECO:0007669"/>
    <property type="project" value="UniProtKB-KW"/>
</dbReference>
<dbReference type="Gene3D" id="3.50.50.60">
    <property type="entry name" value="FAD/NAD(P)-binding domain"/>
    <property type="match status" value="3"/>
</dbReference>
<evidence type="ECO:0000313" key="3">
    <source>
        <dbReference type="Proteomes" id="UP000007796"/>
    </source>
</evidence>
<dbReference type="PANTHER" id="PTHR42877:SF4">
    <property type="entry name" value="FAD_NAD(P)-BINDING DOMAIN-CONTAINING PROTEIN-RELATED"/>
    <property type="match status" value="1"/>
</dbReference>
<organism evidence="3">
    <name type="scientific">Grosmannia clavigera (strain kw1407 / UAMH 11150)</name>
    <name type="common">Blue stain fungus</name>
    <name type="synonym">Graphiocladiella clavigera</name>
    <dbReference type="NCBI Taxonomy" id="655863"/>
    <lineage>
        <taxon>Eukaryota</taxon>
        <taxon>Fungi</taxon>
        <taxon>Dikarya</taxon>
        <taxon>Ascomycota</taxon>
        <taxon>Pezizomycotina</taxon>
        <taxon>Sordariomycetes</taxon>
        <taxon>Sordariomycetidae</taxon>
        <taxon>Ophiostomatales</taxon>
        <taxon>Ophiostomataceae</taxon>
        <taxon>Leptographium</taxon>
    </lineage>
</organism>
<dbReference type="RefSeq" id="XP_014174079.1">
    <property type="nucleotide sequence ID" value="XM_014318604.1"/>
</dbReference>
<name>F0XDK6_GROCL</name>